<sequence length="342" mass="38570">MKKTFLITSLLLVSFSLKAQKLKKTQDSIKTFYNKLFSNLESSYLHRNVVNWKTVKSEIENNLKNYNSFESSLNEIKPLFNKIGANHCGIYYKNKHYSSSTKSLSNLVSEEWKIKYATKPKFEVKIINDDIGYILIPRIIFFDINEKNIHDAAQLIYDEIAKLKAKKNLKGWIIDLRFNTGGNSTPMLLALYDFLGNNNIWGTVGLDQKRKSIASLNKGIYYDNSKRQGSINPVAPLLDQSKVALIIGPATGSAGEIVALSFKERPNTVFIGEESYGATTSNIEASLPFNITMALTTGLDSDRNGKTYATIVPDITIVKQDNFDNLLLDKKVEKAIHYIRTS</sequence>
<evidence type="ECO:0000313" key="4">
    <source>
        <dbReference type="Proteomes" id="UP001629058"/>
    </source>
</evidence>
<evidence type="ECO:0000259" key="2">
    <source>
        <dbReference type="SMART" id="SM00245"/>
    </source>
</evidence>
<keyword evidence="4" id="KW-1185">Reference proteome</keyword>
<feature type="signal peptide" evidence="1">
    <location>
        <begin position="1"/>
        <end position="19"/>
    </location>
</feature>
<protein>
    <submittedName>
        <fullName evidence="3">S41 family peptidase</fullName>
    </submittedName>
</protein>
<evidence type="ECO:0000256" key="1">
    <source>
        <dbReference type="SAM" id="SignalP"/>
    </source>
</evidence>
<reference evidence="3 4" key="1">
    <citation type="submission" date="2024-06" db="EMBL/GenBank/DDBJ databases">
        <authorList>
            <person name="Kaempfer P."/>
            <person name="Viver T."/>
        </authorList>
    </citation>
    <scope>NUCLEOTIDE SEQUENCE [LARGE SCALE GENOMIC DNA]</scope>
    <source>
        <strain evidence="3 4">ST-37</strain>
    </source>
</reference>
<dbReference type="InterPro" id="IPR005151">
    <property type="entry name" value="Tail-specific_protease"/>
</dbReference>
<dbReference type="EMBL" id="JBELPY010000020">
    <property type="protein sequence ID" value="MFL9835815.1"/>
    <property type="molecule type" value="Genomic_DNA"/>
</dbReference>
<dbReference type="Pfam" id="PF03572">
    <property type="entry name" value="Peptidase_S41"/>
    <property type="match status" value="1"/>
</dbReference>
<dbReference type="SMART" id="SM00245">
    <property type="entry name" value="TSPc"/>
    <property type="match status" value="1"/>
</dbReference>
<organism evidence="3 4">
    <name type="scientific">Chryseobacterium terrae</name>
    <dbReference type="NCBI Taxonomy" id="3163299"/>
    <lineage>
        <taxon>Bacteria</taxon>
        <taxon>Pseudomonadati</taxon>
        <taxon>Bacteroidota</taxon>
        <taxon>Flavobacteriia</taxon>
        <taxon>Flavobacteriales</taxon>
        <taxon>Weeksellaceae</taxon>
        <taxon>Chryseobacterium group</taxon>
        <taxon>Chryseobacterium</taxon>
    </lineage>
</organism>
<keyword evidence="1" id="KW-0732">Signal</keyword>
<proteinExistence type="predicted"/>
<accession>A0ABW8Y959</accession>
<name>A0ABW8Y959_9FLAO</name>
<dbReference type="SUPFAM" id="SSF52096">
    <property type="entry name" value="ClpP/crotonase"/>
    <property type="match status" value="1"/>
</dbReference>
<dbReference type="InterPro" id="IPR029045">
    <property type="entry name" value="ClpP/crotonase-like_dom_sf"/>
</dbReference>
<comment type="caution">
    <text evidence="3">The sequence shown here is derived from an EMBL/GenBank/DDBJ whole genome shotgun (WGS) entry which is preliminary data.</text>
</comment>
<dbReference type="Proteomes" id="UP001629058">
    <property type="component" value="Unassembled WGS sequence"/>
</dbReference>
<feature type="domain" description="Tail specific protease" evidence="2">
    <location>
        <begin position="100"/>
        <end position="318"/>
    </location>
</feature>
<dbReference type="RefSeq" id="WP_408092913.1">
    <property type="nucleotide sequence ID" value="NZ_JBELPY010000020.1"/>
</dbReference>
<dbReference type="Gene3D" id="3.90.226.10">
    <property type="entry name" value="2-enoyl-CoA Hydratase, Chain A, domain 1"/>
    <property type="match status" value="1"/>
</dbReference>
<evidence type="ECO:0000313" key="3">
    <source>
        <dbReference type="EMBL" id="MFL9835815.1"/>
    </source>
</evidence>
<gene>
    <name evidence="3" type="ORF">ABS765_17505</name>
</gene>
<feature type="chain" id="PRO_5046992819" evidence="1">
    <location>
        <begin position="20"/>
        <end position="342"/>
    </location>
</feature>